<dbReference type="InterPro" id="IPR027417">
    <property type="entry name" value="P-loop_NTPase"/>
</dbReference>
<keyword evidence="2" id="KW-1185">Reference proteome</keyword>
<reference evidence="1 2" key="1">
    <citation type="submission" date="2022-06" db="EMBL/GenBank/DDBJ databases">
        <title>Isolation of gut microbiota from human fecal samples.</title>
        <authorList>
            <person name="Pamer E.G."/>
            <person name="Barat B."/>
            <person name="Waligurski E."/>
            <person name="Medina S."/>
            <person name="Paddock L."/>
            <person name="Mostad J."/>
        </authorList>
    </citation>
    <scope>NUCLEOTIDE SEQUENCE [LARGE SCALE GENOMIC DNA]</scope>
    <source>
        <strain evidence="1 2">SL.3.17</strain>
    </source>
</reference>
<organism evidence="1 2">
    <name type="scientific">Anaerovorax odorimutans</name>
    <dbReference type="NCBI Taxonomy" id="109327"/>
    <lineage>
        <taxon>Bacteria</taxon>
        <taxon>Bacillati</taxon>
        <taxon>Bacillota</taxon>
        <taxon>Clostridia</taxon>
        <taxon>Peptostreptococcales</taxon>
        <taxon>Anaerovoracaceae</taxon>
        <taxon>Anaerovorax</taxon>
    </lineage>
</organism>
<dbReference type="EMBL" id="JANFXK010000062">
    <property type="protein sequence ID" value="MCQ4638630.1"/>
    <property type="molecule type" value="Genomic_DNA"/>
</dbReference>
<feature type="non-terminal residue" evidence="1">
    <location>
        <position position="1"/>
    </location>
</feature>
<dbReference type="Proteomes" id="UP001524502">
    <property type="component" value="Unassembled WGS sequence"/>
</dbReference>
<gene>
    <name evidence="1" type="ORF">NE619_18030</name>
</gene>
<proteinExistence type="predicted"/>
<name>A0ABT1RTU4_9FIRM</name>
<sequence length="235" mass="27032">CTEAVYRDYQNGGRVPTLCVLRDKLLEQEEPIARELALELELFTEGSLDAFAHESNVDMASRIVVYDIMNLRENLKTMGLLVITDAMLNRVTENWRKGKRTHIFLDEFHVVFENELSGQFFNSAWRRFRKRGAFPNALTQNVDYLLDSTLARSMLSNSEFIVMLNQAGPDRERLAELLNISNEQMSYITNVDAGCGLIKYGSSLVPFTSQFPKDTQLYRLMTTKPGEDSENRKWI</sequence>
<evidence type="ECO:0000313" key="2">
    <source>
        <dbReference type="Proteomes" id="UP001524502"/>
    </source>
</evidence>
<protein>
    <submittedName>
        <fullName evidence="1">Type IV secretory system conjugative DNA transfer family protein</fullName>
    </submittedName>
</protein>
<accession>A0ABT1RTU4</accession>
<dbReference type="NCBIfam" id="NF045971">
    <property type="entry name" value="conju_CD1110"/>
    <property type="match status" value="1"/>
</dbReference>
<dbReference type="SUPFAM" id="SSF52540">
    <property type="entry name" value="P-loop containing nucleoside triphosphate hydrolases"/>
    <property type="match status" value="1"/>
</dbReference>
<dbReference type="Gene3D" id="1.10.8.730">
    <property type="match status" value="1"/>
</dbReference>
<dbReference type="RefSeq" id="WP_256133836.1">
    <property type="nucleotide sequence ID" value="NZ_JANFXK010000062.1"/>
</dbReference>
<comment type="caution">
    <text evidence="1">The sequence shown here is derived from an EMBL/GenBank/DDBJ whole genome shotgun (WGS) entry which is preliminary data.</text>
</comment>
<dbReference type="Gene3D" id="3.40.50.300">
    <property type="entry name" value="P-loop containing nucleotide triphosphate hydrolases"/>
    <property type="match status" value="1"/>
</dbReference>
<evidence type="ECO:0000313" key="1">
    <source>
        <dbReference type="EMBL" id="MCQ4638630.1"/>
    </source>
</evidence>